<evidence type="ECO:0008006" key="4">
    <source>
        <dbReference type="Google" id="ProtNLM"/>
    </source>
</evidence>
<evidence type="ECO:0000256" key="1">
    <source>
        <dbReference type="SAM" id="Phobius"/>
    </source>
</evidence>
<gene>
    <name evidence="2" type="ORF">HJG40_14940</name>
</gene>
<keyword evidence="1" id="KW-0472">Membrane</keyword>
<comment type="caution">
    <text evidence="2">The sequence shown here is derived from an EMBL/GenBank/DDBJ whole genome shotgun (WGS) entry which is preliminary data.</text>
</comment>
<keyword evidence="1" id="KW-0812">Transmembrane</keyword>
<proteinExistence type="predicted"/>
<feature type="transmembrane region" description="Helical" evidence="1">
    <location>
        <begin position="12"/>
        <end position="29"/>
    </location>
</feature>
<feature type="non-terminal residue" evidence="2">
    <location>
        <position position="71"/>
    </location>
</feature>
<evidence type="ECO:0000313" key="3">
    <source>
        <dbReference type="Proteomes" id="UP001197028"/>
    </source>
</evidence>
<dbReference type="Proteomes" id="UP001197028">
    <property type="component" value="Unassembled WGS sequence"/>
</dbReference>
<evidence type="ECO:0000313" key="2">
    <source>
        <dbReference type="EMBL" id="MBU2740045.1"/>
    </source>
</evidence>
<name>A0ABS5ZU60_9PROT</name>
<organism evidence="2 3">
    <name type="scientific">Acidithiobacillus concretivorus</name>
    <dbReference type="NCBI Taxonomy" id="3063952"/>
    <lineage>
        <taxon>Bacteria</taxon>
        <taxon>Pseudomonadati</taxon>
        <taxon>Pseudomonadota</taxon>
        <taxon>Acidithiobacillia</taxon>
        <taxon>Acidithiobacillales</taxon>
        <taxon>Acidithiobacillaceae</taxon>
        <taxon>Acidithiobacillus</taxon>
    </lineage>
</organism>
<reference evidence="2 3" key="1">
    <citation type="journal article" date="2021" name="ISME J.">
        <title>Genomic evolution of the class Acidithiobacillia: deep-branching Proteobacteria living in extreme acidic conditions.</title>
        <authorList>
            <person name="Moya-Beltran A."/>
            <person name="Beard S."/>
            <person name="Rojas-Villalobos C."/>
            <person name="Issotta F."/>
            <person name="Gallardo Y."/>
            <person name="Ulloa R."/>
            <person name="Giaveno A."/>
            <person name="Degli Esposti M."/>
            <person name="Johnson D.B."/>
            <person name="Quatrini R."/>
        </authorList>
    </citation>
    <scope>NUCLEOTIDE SEQUENCE [LARGE SCALE GENOMIC DNA]</scope>
    <source>
        <strain evidence="2 3">ATCC 19703</strain>
    </source>
</reference>
<protein>
    <recommendedName>
        <fullName evidence="4">Lipoprotein</fullName>
    </recommendedName>
</protein>
<dbReference type="RefSeq" id="WP_215864895.1">
    <property type="nucleotide sequence ID" value="NZ_JABELD010000191.1"/>
</dbReference>
<accession>A0ABS5ZU60</accession>
<keyword evidence="3" id="KW-1185">Reference proteome</keyword>
<dbReference type="EMBL" id="JABELD010000191">
    <property type="protein sequence ID" value="MBU2740045.1"/>
    <property type="molecule type" value="Genomic_DNA"/>
</dbReference>
<sequence>MNNFSKIKKHTIIFGAFVLSGCANLPPIIQDHDGTYGLYLPTNQQLMSAMLYQQDAKFTVANGKTCILEHN</sequence>
<dbReference type="PROSITE" id="PS51257">
    <property type="entry name" value="PROKAR_LIPOPROTEIN"/>
    <property type="match status" value="1"/>
</dbReference>
<keyword evidence="1" id="KW-1133">Transmembrane helix</keyword>